<dbReference type="Proteomes" id="UP001258017">
    <property type="component" value="Unassembled WGS sequence"/>
</dbReference>
<evidence type="ECO:0000256" key="1">
    <source>
        <dbReference type="ARBA" id="ARBA00001946"/>
    </source>
</evidence>
<feature type="transmembrane region" description="Helical" evidence="15">
    <location>
        <begin position="150"/>
        <end position="169"/>
    </location>
</feature>
<dbReference type="GO" id="GO:0008412">
    <property type="term" value="F:4-hydroxybenzoate polyprenyltransferase activity"/>
    <property type="evidence" value="ECO:0007669"/>
    <property type="project" value="UniProtKB-EC"/>
</dbReference>
<evidence type="ECO:0000313" key="16">
    <source>
        <dbReference type="EMBL" id="KAK2582686.1"/>
    </source>
</evidence>
<keyword evidence="4 15" id="KW-0808">Transferase</keyword>
<dbReference type="FunFam" id="1.10.357.140:FF:000003">
    <property type="entry name" value="4-hydroxybenzoate polyprenyltransferase, mitochondrial"/>
    <property type="match status" value="1"/>
</dbReference>
<evidence type="ECO:0000256" key="8">
    <source>
        <dbReference type="ARBA" id="ARBA00022946"/>
    </source>
</evidence>
<dbReference type="CDD" id="cd13959">
    <property type="entry name" value="PT_UbiA_COQ2"/>
    <property type="match status" value="1"/>
</dbReference>
<dbReference type="Gene3D" id="1.20.120.1780">
    <property type="entry name" value="UbiA prenyltransferase"/>
    <property type="match status" value="1"/>
</dbReference>
<protein>
    <recommendedName>
        <fullName evidence="15">4-hydroxybenzoate polyprenyltransferase, mitochondrial</fullName>
        <shortName evidence="15">4-HB polyprenyltransferase</shortName>
        <ecNumber evidence="15">2.5.1.39</ecNumber>
    </recommendedName>
    <alternativeName>
        <fullName evidence="15">Para-hydroxybenzoate--polyprenyltransferase</fullName>
        <shortName evidence="15">PHB:PPT</shortName>
        <shortName evidence="15">PHB:polyprenyltransferase</shortName>
    </alternativeName>
</protein>
<name>A0AAD9RN31_9HYME</name>
<evidence type="ECO:0000256" key="5">
    <source>
        <dbReference type="ARBA" id="ARBA00022688"/>
    </source>
</evidence>
<evidence type="ECO:0000256" key="7">
    <source>
        <dbReference type="ARBA" id="ARBA00022792"/>
    </source>
</evidence>
<dbReference type="InterPro" id="IPR039653">
    <property type="entry name" value="Prenyltransferase"/>
</dbReference>
<dbReference type="NCBIfam" id="TIGR01474">
    <property type="entry name" value="ubiA_proteo"/>
    <property type="match status" value="1"/>
</dbReference>
<dbReference type="EMBL" id="JAIFRP010000031">
    <property type="protein sequence ID" value="KAK2582686.1"/>
    <property type="molecule type" value="Genomic_DNA"/>
</dbReference>
<comment type="function">
    <text evidence="15">Catalyzes the prenylation of para-hydroxybenzoate (PHB) with an all-trans polyprenyl group. Mediates the second step in the final reaction sequence of coenzyme Q (CoQ) biosynthesis, which is the condensation of the polyisoprenoid side chain with PHB, generating the first membrane-bound Q intermediate.</text>
</comment>
<evidence type="ECO:0000256" key="3">
    <source>
        <dbReference type="ARBA" id="ARBA00005985"/>
    </source>
</evidence>
<dbReference type="GO" id="GO:0006744">
    <property type="term" value="P:ubiquinone biosynthetic process"/>
    <property type="evidence" value="ECO:0007669"/>
    <property type="project" value="UniProtKB-UniRule"/>
</dbReference>
<feature type="transmembrane region" description="Helical" evidence="15">
    <location>
        <begin position="302"/>
        <end position="320"/>
    </location>
</feature>
<dbReference type="AlphaFoldDB" id="A0AAD9RN31"/>
<comment type="catalytic activity">
    <reaction evidence="14">
        <text>an all-trans-polyprenyl diphosphate + 4-hydroxybenzoate = a 4-hydroxy-3-(all-trans-polyprenyl)benzoate + diphosphate</text>
        <dbReference type="Rhea" id="RHEA:44504"/>
        <dbReference type="Rhea" id="RHEA-COMP:9514"/>
        <dbReference type="Rhea" id="RHEA-COMP:9564"/>
        <dbReference type="ChEBI" id="CHEBI:17879"/>
        <dbReference type="ChEBI" id="CHEBI:33019"/>
        <dbReference type="ChEBI" id="CHEBI:58914"/>
        <dbReference type="ChEBI" id="CHEBI:78396"/>
        <dbReference type="EC" id="2.5.1.39"/>
    </reaction>
    <physiologicalReaction direction="left-to-right" evidence="14">
        <dbReference type="Rhea" id="RHEA:44505"/>
    </physiologicalReaction>
</comment>
<dbReference type="InterPro" id="IPR006370">
    <property type="entry name" value="HB_polyprenyltransferase-like"/>
</dbReference>
<keyword evidence="7 15" id="KW-0999">Mitochondrion inner membrane</keyword>
<evidence type="ECO:0000256" key="11">
    <source>
        <dbReference type="ARBA" id="ARBA00023229"/>
    </source>
</evidence>
<keyword evidence="15" id="KW-0496">Mitochondrion</keyword>
<feature type="transmembrane region" description="Helical" evidence="15">
    <location>
        <begin position="270"/>
        <end position="290"/>
    </location>
</feature>
<comment type="caution">
    <text evidence="16">The sequence shown here is derived from an EMBL/GenBank/DDBJ whole genome shotgun (WGS) entry which is preliminary data.</text>
</comment>
<dbReference type="EC" id="2.5.1.39" evidence="15"/>
<keyword evidence="5 15" id="KW-0831">Ubiquinone biosynthesis</keyword>
<dbReference type="GO" id="GO:0005743">
    <property type="term" value="C:mitochondrial inner membrane"/>
    <property type="evidence" value="ECO:0007669"/>
    <property type="project" value="UniProtKB-SubCell"/>
</dbReference>
<keyword evidence="9 15" id="KW-1133">Transmembrane helix</keyword>
<comment type="catalytic activity">
    <reaction evidence="12">
        <text>all-trans-decaprenyl diphosphate + 4-hydroxybenzoate = 4-hydroxy-3-(all-trans-decaprenyl)benzoate + diphosphate</text>
        <dbReference type="Rhea" id="RHEA:44564"/>
        <dbReference type="ChEBI" id="CHEBI:17879"/>
        <dbReference type="ChEBI" id="CHEBI:33019"/>
        <dbReference type="ChEBI" id="CHEBI:60721"/>
        <dbReference type="ChEBI" id="CHEBI:84503"/>
        <dbReference type="EC" id="2.5.1.39"/>
    </reaction>
    <physiologicalReaction direction="left-to-right" evidence="12">
        <dbReference type="Rhea" id="RHEA:44565"/>
    </physiologicalReaction>
</comment>
<organism evidence="16 17">
    <name type="scientific">Odynerus spinipes</name>
    <dbReference type="NCBI Taxonomy" id="1348599"/>
    <lineage>
        <taxon>Eukaryota</taxon>
        <taxon>Metazoa</taxon>
        <taxon>Ecdysozoa</taxon>
        <taxon>Arthropoda</taxon>
        <taxon>Hexapoda</taxon>
        <taxon>Insecta</taxon>
        <taxon>Pterygota</taxon>
        <taxon>Neoptera</taxon>
        <taxon>Endopterygota</taxon>
        <taxon>Hymenoptera</taxon>
        <taxon>Apocrita</taxon>
        <taxon>Aculeata</taxon>
        <taxon>Vespoidea</taxon>
        <taxon>Vespidae</taxon>
        <taxon>Eumeninae</taxon>
        <taxon>Odynerus</taxon>
    </lineage>
</organism>
<reference evidence="16" key="2">
    <citation type="journal article" date="2023" name="Commun. Biol.">
        <title>Intrasexual cuticular hydrocarbon dimorphism in a wasp sheds light on hydrocarbon biosynthesis genes in Hymenoptera.</title>
        <authorList>
            <person name="Moris V.C."/>
            <person name="Podsiadlowski L."/>
            <person name="Martin S."/>
            <person name="Oeyen J.P."/>
            <person name="Donath A."/>
            <person name="Petersen M."/>
            <person name="Wilbrandt J."/>
            <person name="Misof B."/>
            <person name="Liedtke D."/>
            <person name="Thamm M."/>
            <person name="Scheiner R."/>
            <person name="Schmitt T."/>
            <person name="Niehuis O."/>
        </authorList>
    </citation>
    <scope>NUCLEOTIDE SEQUENCE</scope>
    <source>
        <strain evidence="16">GBR_01_08_01A</strain>
    </source>
</reference>
<proteinExistence type="inferred from homology"/>
<comment type="catalytic activity">
    <reaction evidence="13">
        <text>all-trans-nonaprenyl diphosphate + 4-hydroxybenzoate = 4-hydroxy-3-(all-trans-nonaprenyl)benzoate + diphosphate</text>
        <dbReference type="Rhea" id="RHEA:17709"/>
        <dbReference type="ChEBI" id="CHEBI:17879"/>
        <dbReference type="ChEBI" id="CHEBI:33019"/>
        <dbReference type="ChEBI" id="CHEBI:58391"/>
        <dbReference type="ChEBI" id="CHEBI:84502"/>
        <dbReference type="EC" id="2.5.1.39"/>
    </reaction>
    <physiologicalReaction direction="left-to-right" evidence="13">
        <dbReference type="Rhea" id="RHEA:17710"/>
    </physiologicalReaction>
</comment>
<keyword evidence="11 15" id="KW-0414">Isoprene biosynthesis</keyword>
<dbReference type="PANTHER" id="PTHR11048">
    <property type="entry name" value="PRENYLTRANSFERASES"/>
    <property type="match status" value="1"/>
</dbReference>
<keyword evidence="17" id="KW-1185">Reference proteome</keyword>
<evidence type="ECO:0000256" key="4">
    <source>
        <dbReference type="ARBA" id="ARBA00022679"/>
    </source>
</evidence>
<sequence length="445" mass="50380">MIDSRQCYHDATFEDDLLSDTEKDKILSIDFKTRYKTMIWIRGCQKFSVSYGLSTYINYSSQKPMKKALSSIRSCTNFHTLSSINTKYKYKMYFDIDSKVKSSLRLDTLNYINSVSCQQRRHLGLAERIVNNSSPKIQPYLKLMRMDKPIGTWLLYWPCGWSIAMAAPAGCLPDFQMLALFGLGAFVMRGAGCTINDMWDQDIDKMVARTRDRPLATGQLTQLQSLIFLGGQLSLGLLILLQLNWYSILLGASSLGLVIIYPLMKRVTYWPQLILGMTFNWGALLGWSAVQGSCDLSVCIPLYMAGICWTIVYDTIYAHQDKADDLRLSIKSTALKFGDKTQLYLSAFSAVMIAGLFTSGVATAQTWPYYVALGLTSKHLFDQIYTLNIDNPTDCAQKFISNWKVGMMLFVGIVLSNLLKDSSNKKHRTEKQRTEIILPNKNVNC</sequence>
<feature type="transmembrane region" description="Helical" evidence="15">
    <location>
        <begin position="400"/>
        <end position="419"/>
    </location>
</feature>
<evidence type="ECO:0000256" key="12">
    <source>
        <dbReference type="ARBA" id="ARBA00049890"/>
    </source>
</evidence>
<dbReference type="InterPro" id="IPR044878">
    <property type="entry name" value="UbiA_sf"/>
</dbReference>
<evidence type="ECO:0000256" key="15">
    <source>
        <dbReference type="HAMAP-Rule" id="MF_03189"/>
    </source>
</evidence>
<evidence type="ECO:0000256" key="6">
    <source>
        <dbReference type="ARBA" id="ARBA00022692"/>
    </source>
</evidence>
<keyword evidence="8" id="KW-0809">Transit peptide</keyword>
<dbReference type="HAMAP" id="MF_01635">
    <property type="entry name" value="UbiA"/>
    <property type="match status" value="1"/>
</dbReference>
<dbReference type="InterPro" id="IPR000537">
    <property type="entry name" value="UbiA_prenyltransferase"/>
</dbReference>
<comment type="similarity">
    <text evidence="3 15">Belongs to the UbiA prenyltransferase family.</text>
</comment>
<feature type="transmembrane region" description="Helical" evidence="15">
    <location>
        <begin position="245"/>
        <end position="263"/>
    </location>
</feature>
<dbReference type="PROSITE" id="PS00943">
    <property type="entry name" value="UBIA"/>
    <property type="match status" value="1"/>
</dbReference>
<comment type="pathway">
    <text evidence="15">Cofactor biosynthesis; ubiquinone biosynthesis.</text>
</comment>
<evidence type="ECO:0000313" key="17">
    <source>
        <dbReference type="Proteomes" id="UP001258017"/>
    </source>
</evidence>
<accession>A0AAD9RN31</accession>
<dbReference type="Gene3D" id="1.10.357.140">
    <property type="entry name" value="UbiA prenyltransferase"/>
    <property type="match status" value="1"/>
</dbReference>
<dbReference type="InterPro" id="IPR030470">
    <property type="entry name" value="UbiA_prenylTrfase_CS"/>
</dbReference>
<dbReference type="Pfam" id="PF01040">
    <property type="entry name" value="UbiA"/>
    <property type="match status" value="1"/>
</dbReference>
<dbReference type="FunFam" id="1.20.120.1780:FF:000001">
    <property type="entry name" value="4-hydroxybenzoate octaprenyltransferase"/>
    <property type="match status" value="1"/>
</dbReference>
<gene>
    <name evidence="15" type="primary">coq2</name>
    <name evidence="16" type="ORF">KPH14_004960</name>
</gene>
<keyword evidence="10 15" id="KW-0472">Membrane</keyword>
<comment type="subcellular location">
    <subcellularLocation>
        <location evidence="2">Membrane</location>
        <topology evidence="2">Multi-pass membrane protein</topology>
    </subcellularLocation>
    <subcellularLocation>
        <location evidence="15">Mitochondrion inner membrane</location>
        <topology evidence="15">Multi-pass membrane protein</topology>
        <orientation evidence="15">Matrix side</orientation>
    </subcellularLocation>
</comment>
<dbReference type="PANTHER" id="PTHR11048:SF28">
    <property type="entry name" value="4-HYDROXYBENZOATE POLYPRENYLTRANSFERASE, MITOCHONDRIAL"/>
    <property type="match status" value="1"/>
</dbReference>
<feature type="transmembrane region" description="Helical" evidence="15">
    <location>
        <begin position="341"/>
        <end position="362"/>
    </location>
</feature>
<evidence type="ECO:0000256" key="13">
    <source>
        <dbReference type="ARBA" id="ARBA00050454"/>
    </source>
</evidence>
<evidence type="ECO:0000256" key="2">
    <source>
        <dbReference type="ARBA" id="ARBA00004141"/>
    </source>
</evidence>
<reference evidence="16" key="1">
    <citation type="submission" date="2021-08" db="EMBL/GenBank/DDBJ databases">
        <authorList>
            <person name="Misof B."/>
            <person name="Oliver O."/>
            <person name="Podsiadlowski L."/>
            <person name="Donath A."/>
            <person name="Peters R."/>
            <person name="Mayer C."/>
            <person name="Rust J."/>
            <person name="Gunkel S."/>
            <person name="Lesny P."/>
            <person name="Martin S."/>
            <person name="Oeyen J.P."/>
            <person name="Petersen M."/>
            <person name="Panagiotis P."/>
            <person name="Wilbrandt J."/>
            <person name="Tanja T."/>
        </authorList>
    </citation>
    <scope>NUCLEOTIDE SEQUENCE</scope>
    <source>
        <strain evidence="16">GBR_01_08_01A</strain>
        <tissue evidence="16">Thorax + abdomen</tissue>
    </source>
</reference>
<dbReference type="GO" id="GO:0008299">
    <property type="term" value="P:isoprenoid biosynthetic process"/>
    <property type="evidence" value="ECO:0007669"/>
    <property type="project" value="UniProtKB-UniRule"/>
</dbReference>
<evidence type="ECO:0000256" key="14">
    <source>
        <dbReference type="ARBA" id="ARBA00051182"/>
    </source>
</evidence>
<comment type="cofactor">
    <cofactor evidence="1 15">
        <name>Mg(2+)</name>
        <dbReference type="ChEBI" id="CHEBI:18420"/>
    </cofactor>
</comment>
<evidence type="ECO:0000256" key="10">
    <source>
        <dbReference type="ARBA" id="ARBA00023136"/>
    </source>
</evidence>
<evidence type="ECO:0000256" key="9">
    <source>
        <dbReference type="ARBA" id="ARBA00022989"/>
    </source>
</evidence>
<keyword evidence="6 15" id="KW-0812">Transmembrane</keyword>